<dbReference type="RefSeq" id="WP_107289219.1">
    <property type="nucleotide sequence ID" value="NZ_PYNF01000003.1"/>
</dbReference>
<dbReference type="AlphaFoldDB" id="A0A2T3KLP9"/>
<name>A0A2T3KLP9_9GAMM</name>
<evidence type="ECO:0000313" key="2">
    <source>
        <dbReference type="Proteomes" id="UP000241426"/>
    </source>
</evidence>
<comment type="caution">
    <text evidence="1">The sequence shown here is derived from an EMBL/GenBank/DDBJ whole genome shotgun (WGS) entry which is preliminary data.</text>
</comment>
<dbReference type="Proteomes" id="UP000241426">
    <property type="component" value="Unassembled WGS sequence"/>
</dbReference>
<evidence type="ECO:0000313" key="1">
    <source>
        <dbReference type="EMBL" id="PSV00589.1"/>
    </source>
</evidence>
<sequence length="97" mass="11322">MNLVQNLTNELQQALENSDIDKIYKIAKAASELDNVIDRAAVIKPMWRSFGNVPVTENMEIDEDWFMFSKGDDCTDIWRWFEQNFDVSVGDNLLYKI</sequence>
<dbReference type="EMBL" id="PYNF01000003">
    <property type="protein sequence ID" value="PSV00589.1"/>
    <property type="molecule type" value="Genomic_DNA"/>
</dbReference>
<protein>
    <submittedName>
        <fullName evidence="1">Uncharacterized protein</fullName>
    </submittedName>
</protein>
<organism evidence="1 2">
    <name type="scientific">Photobacterium kishitanii</name>
    <dbReference type="NCBI Taxonomy" id="318456"/>
    <lineage>
        <taxon>Bacteria</taxon>
        <taxon>Pseudomonadati</taxon>
        <taxon>Pseudomonadota</taxon>
        <taxon>Gammaproteobacteria</taxon>
        <taxon>Vibrionales</taxon>
        <taxon>Vibrionaceae</taxon>
        <taxon>Photobacterium</taxon>
    </lineage>
</organism>
<reference evidence="1 2" key="1">
    <citation type="submission" date="2018-01" db="EMBL/GenBank/DDBJ databases">
        <title>Whole genome sequencing of Histamine producing bacteria.</title>
        <authorList>
            <person name="Butler K."/>
        </authorList>
    </citation>
    <scope>NUCLEOTIDE SEQUENCE [LARGE SCALE GENOMIC DNA]</scope>
    <source>
        <strain evidence="1 2">FS-7.2</strain>
    </source>
</reference>
<proteinExistence type="predicted"/>
<accession>A0A2T3KLP9</accession>
<gene>
    <name evidence="1" type="ORF">C9J27_05490</name>
</gene>